<dbReference type="CDD" id="cd06852">
    <property type="entry name" value="GT_MraY"/>
    <property type="match status" value="1"/>
</dbReference>
<evidence type="ECO:0000256" key="1">
    <source>
        <dbReference type="ARBA" id="ARBA00004141"/>
    </source>
</evidence>
<comment type="subcellular location">
    <subcellularLocation>
        <location evidence="7">Cell membrane</location>
        <topology evidence="7">Multi-pass membrane protein</topology>
    </subcellularLocation>
    <subcellularLocation>
        <location evidence="1">Membrane</location>
        <topology evidence="1">Multi-pass membrane protein</topology>
    </subcellularLocation>
</comment>
<feature type="transmembrane region" description="Helical" evidence="7">
    <location>
        <begin position="192"/>
        <end position="209"/>
    </location>
</feature>
<dbReference type="GO" id="GO:0008360">
    <property type="term" value="P:regulation of cell shape"/>
    <property type="evidence" value="ECO:0007669"/>
    <property type="project" value="UniProtKB-KW"/>
</dbReference>
<feature type="transmembrane region" description="Helical" evidence="7">
    <location>
        <begin position="128"/>
        <end position="145"/>
    </location>
</feature>
<accession>A0A379DEB7</accession>
<dbReference type="UniPathway" id="UPA00219"/>
<keyword evidence="3 7" id="KW-0808">Transferase</keyword>
<feature type="transmembrane region" description="Helical" evidence="7">
    <location>
        <begin position="315"/>
        <end position="334"/>
    </location>
</feature>
<keyword evidence="7" id="KW-0133">Cell shape</keyword>
<keyword evidence="5 7" id="KW-1133">Transmembrane helix</keyword>
<keyword evidence="6 7" id="KW-0472">Membrane</keyword>
<protein>
    <recommendedName>
        <fullName evidence="7 8">Phospho-N-acetylmuramoyl-pentapeptide-transferase</fullName>
        <ecNumber evidence="7 8">2.7.8.13</ecNumber>
    </recommendedName>
    <alternativeName>
        <fullName evidence="7">UDP-MurNAc-pentapeptide phosphotransferase</fullName>
    </alternativeName>
</protein>
<comment type="catalytic activity">
    <reaction evidence="7">
        <text>UDP-N-acetyl-alpha-D-muramoyl-L-alanyl-gamma-D-glutamyl-meso-2,6-diaminopimeloyl-D-alanyl-D-alanine + di-trans,octa-cis-undecaprenyl phosphate = di-trans,octa-cis-undecaprenyl diphospho-N-acetyl-alpha-D-muramoyl-L-alanyl-D-glutamyl-meso-2,6-diaminopimeloyl-D-alanyl-D-alanine + UMP</text>
        <dbReference type="Rhea" id="RHEA:28386"/>
        <dbReference type="ChEBI" id="CHEBI:57865"/>
        <dbReference type="ChEBI" id="CHEBI:60392"/>
        <dbReference type="ChEBI" id="CHEBI:61386"/>
        <dbReference type="ChEBI" id="CHEBI:61387"/>
        <dbReference type="EC" id="2.7.8.13"/>
    </reaction>
</comment>
<dbReference type="GO" id="GO:0071555">
    <property type="term" value="P:cell wall organization"/>
    <property type="evidence" value="ECO:0007669"/>
    <property type="project" value="UniProtKB-KW"/>
</dbReference>
<dbReference type="HAMAP" id="MF_00038">
    <property type="entry name" value="MraY"/>
    <property type="match status" value="1"/>
</dbReference>
<dbReference type="InterPro" id="IPR000715">
    <property type="entry name" value="Glycosyl_transferase_4"/>
</dbReference>
<feature type="transmembrane region" description="Helical" evidence="7">
    <location>
        <begin position="245"/>
        <end position="263"/>
    </location>
</feature>
<gene>
    <name evidence="10" type="primary">mraY_2</name>
    <name evidence="7" type="synonym">mraY</name>
    <name evidence="10" type="ORF">NCTC11088_01699</name>
</gene>
<dbReference type="PROSITE" id="PS01348">
    <property type="entry name" value="MRAY_2"/>
    <property type="match status" value="1"/>
</dbReference>
<keyword evidence="4 7" id="KW-0812">Transmembrane</keyword>
<dbReference type="GO" id="GO:0009252">
    <property type="term" value="P:peptidoglycan biosynthetic process"/>
    <property type="evidence" value="ECO:0007669"/>
    <property type="project" value="UniProtKB-UniRule"/>
</dbReference>
<name>A0A379DEB7_9FIRM</name>
<dbReference type="Pfam" id="PF00953">
    <property type="entry name" value="Glycos_transf_4"/>
    <property type="match status" value="1"/>
</dbReference>
<keyword evidence="7" id="KW-0961">Cell wall biogenesis/degradation</keyword>
<dbReference type="InterPro" id="IPR003524">
    <property type="entry name" value="PNAcMuramoyl-5peptid_Trfase"/>
</dbReference>
<sequence length="335" mass="36677">MQSIKNNMWLIVVCITVAAAFPIWGAISIVISLILGYYLIPILRSLKAGQSIREDGPQTHLVKSGTPTIGGVIFLFTIIIVNVLARNLNLDSLMILFSTLAFGAVGFIDDYIKVVKKRNLGLTAKQKLFLQIFVACVLLAYQYSGEAGSTDIIIPISMSRINLPVFLYIPFIIFVVVGTVNSVNLTDGLDGLSSGVTIICMTFFGVVAYKFQNMGIAMFCLIFASALVGFLFYNKYPAKVFMGDTGSLALGGAVSAIAILLNLPLILPIAGGIYFIETLSVIIQVVSFKTRGKRVFLMSPLHHHFEQLVWKETKVVAVFCAVELLLCVISYFMIF</sequence>
<evidence type="ECO:0000313" key="10">
    <source>
        <dbReference type="EMBL" id="SUB75895.1"/>
    </source>
</evidence>
<dbReference type="EC" id="2.7.8.13" evidence="7 8"/>
<keyword evidence="7" id="KW-1003">Cell membrane</keyword>
<proteinExistence type="inferred from homology"/>
<feature type="transmembrane region" description="Helical" evidence="7">
    <location>
        <begin position="90"/>
        <end position="108"/>
    </location>
</feature>
<feature type="transmembrane region" description="Helical" evidence="7">
    <location>
        <begin position="215"/>
        <end position="233"/>
    </location>
</feature>
<keyword evidence="7 9" id="KW-0479">Metal-binding</keyword>
<keyword evidence="7" id="KW-0131">Cell cycle</keyword>
<dbReference type="Proteomes" id="UP000254777">
    <property type="component" value="Unassembled WGS sequence"/>
</dbReference>
<evidence type="ECO:0000256" key="3">
    <source>
        <dbReference type="ARBA" id="ARBA00022679"/>
    </source>
</evidence>
<dbReference type="InterPro" id="IPR018480">
    <property type="entry name" value="PNAcMuramoyl-5peptid_Trfase_CS"/>
</dbReference>
<evidence type="ECO:0000313" key="11">
    <source>
        <dbReference type="Proteomes" id="UP000254777"/>
    </source>
</evidence>
<dbReference type="GO" id="GO:0046872">
    <property type="term" value="F:metal ion binding"/>
    <property type="evidence" value="ECO:0007669"/>
    <property type="project" value="UniProtKB-KW"/>
</dbReference>
<feature type="binding site" evidence="9">
    <location>
        <position position="244"/>
    </location>
    <ligand>
        <name>Mg(2+)</name>
        <dbReference type="ChEBI" id="CHEBI:18420"/>
    </ligand>
</feature>
<dbReference type="NCBIfam" id="TIGR00445">
    <property type="entry name" value="mraY"/>
    <property type="match status" value="1"/>
</dbReference>
<dbReference type="PANTHER" id="PTHR22926:SF5">
    <property type="entry name" value="PHOSPHO-N-ACETYLMURAMOYL-PENTAPEPTIDE-TRANSFERASE HOMOLOG"/>
    <property type="match status" value="1"/>
</dbReference>
<reference evidence="10 11" key="1">
    <citation type="submission" date="2018-06" db="EMBL/GenBank/DDBJ databases">
        <authorList>
            <consortium name="Pathogen Informatics"/>
            <person name="Doyle S."/>
        </authorList>
    </citation>
    <scope>NUCLEOTIDE SEQUENCE [LARGE SCALE GENOMIC DNA]</scope>
    <source>
        <strain evidence="10 11">NCTC11088</strain>
    </source>
</reference>
<keyword evidence="7 9" id="KW-0460">Magnesium</keyword>
<feature type="transmembrane region" description="Helical" evidence="7">
    <location>
        <begin position="61"/>
        <end position="84"/>
    </location>
</feature>
<feature type="binding site" evidence="9">
    <location>
        <position position="184"/>
    </location>
    <ligand>
        <name>Mg(2+)</name>
        <dbReference type="ChEBI" id="CHEBI:18420"/>
    </ligand>
</feature>
<dbReference type="GO" id="GO:0051992">
    <property type="term" value="F:UDP-N-acetylmuramoyl-L-alanyl-D-glutamyl-meso-2,6-diaminopimelyl-D-alanyl-D-alanine:undecaprenyl-phosphate transferase activity"/>
    <property type="evidence" value="ECO:0007669"/>
    <property type="project" value="RHEA"/>
</dbReference>
<evidence type="ECO:0000256" key="8">
    <source>
        <dbReference type="NCBIfam" id="TIGR00445"/>
    </source>
</evidence>
<evidence type="ECO:0000256" key="6">
    <source>
        <dbReference type="ARBA" id="ARBA00023136"/>
    </source>
</evidence>
<organism evidence="10 11">
    <name type="scientific">Peptoniphilus indolicus</name>
    <dbReference type="NCBI Taxonomy" id="33030"/>
    <lineage>
        <taxon>Bacteria</taxon>
        <taxon>Bacillati</taxon>
        <taxon>Bacillota</taxon>
        <taxon>Tissierellia</taxon>
        <taxon>Tissierellales</taxon>
        <taxon>Peptoniphilaceae</taxon>
        <taxon>Peptoniphilus</taxon>
    </lineage>
</organism>
<feature type="transmembrane region" description="Helical" evidence="7">
    <location>
        <begin position="165"/>
        <end position="185"/>
    </location>
</feature>
<evidence type="ECO:0000256" key="9">
    <source>
        <dbReference type="PIRSR" id="PIRSR600715-1"/>
    </source>
</evidence>
<keyword evidence="7" id="KW-0132">Cell division</keyword>
<dbReference type="PANTHER" id="PTHR22926">
    <property type="entry name" value="PHOSPHO-N-ACETYLMURAMOYL-PENTAPEPTIDE-TRANSFERASE"/>
    <property type="match status" value="1"/>
</dbReference>
<keyword evidence="7" id="KW-0573">Peptidoglycan synthesis</keyword>
<evidence type="ECO:0000256" key="5">
    <source>
        <dbReference type="ARBA" id="ARBA00022989"/>
    </source>
</evidence>
<dbReference type="GO" id="GO:0005886">
    <property type="term" value="C:plasma membrane"/>
    <property type="evidence" value="ECO:0007669"/>
    <property type="project" value="UniProtKB-SubCell"/>
</dbReference>
<dbReference type="GO" id="GO:0008963">
    <property type="term" value="F:phospho-N-acetylmuramoyl-pentapeptide-transferase activity"/>
    <property type="evidence" value="ECO:0007669"/>
    <property type="project" value="UniProtKB-UniRule"/>
</dbReference>
<evidence type="ECO:0000256" key="2">
    <source>
        <dbReference type="ARBA" id="ARBA00005583"/>
    </source>
</evidence>
<dbReference type="AlphaFoldDB" id="A0A379DEB7"/>
<evidence type="ECO:0000256" key="4">
    <source>
        <dbReference type="ARBA" id="ARBA00022692"/>
    </source>
</evidence>
<comment type="function">
    <text evidence="7">Catalyzes the initial step of the lipid cycle reactions in the biosynthesis of the cell wall peptidoglycan: transfers peptidoglycan precursor phospho-MurNAc-pentapeptide from UDP-MurNAc-pentapeptide onto the lipid carrier undecaprenyl phosphate, yielding undecaprenyl-pyrophosphoryl-MurNAc-pentapeptide, known as lipid I.</text>
</comment>
<comment type="pathway">
    <text evidence="7">Cell wall biogenesis; peptidoglycan biosynthesis.</text>
</comment>
<comment type="cofactor">
    <cofactor evidence="7 9">
        <name>Mg(2+)</name>
        <dbReference type="ChEBI" id="CHEBI:18420"/>
    </cofactor>
</comment>
<feature type="transmembrane region" description="Helical" evidence="7">
    <location>
        <begin position="269"/>
        <end position="288"/>
    </location>
</feature>
<feature type="transmembrane region" description="Helical" evidence="7">
    <location>
        <begin position="7"/>
        <end position="40"/>
    </location>
</feature>
<dbReference type="EMBL" id="UGTH01000001">
    <property type="protein sequence ID" value="SUB75895.1"/>
    <property type="molecule type" value="Genomic_DNA"/>
</dbReference>
<comment type="similarity">
    <text evidence="2 7">Belongs to the glycosyltransferase 4 family. MraY subfamily.</text>
</comment>
<dbReference type="GO" id="GO:0051301">
    <property type="term" value="P:cell division"/>
    <property type="evidence" value="ECO:0007669"/>
    <property type="project" value="UniProtKB-KW"/>
</dbReference>
<evidence type="ECO:0000256" key="7">
    <source>
        <dbReference type="HAMAP-Rule" id="MF_00038"/>
    </source>
</evidence>